<name>A0A6L2KFX1_TANCI</name>
<dbReference type="EMBL" id="BKCJ010002407">
    <property type="protein sequence ID" value="GEU48351.1"/>
    <property type="molecule type" value="Genomic_DNA"/>
</dbReference>
<proteinExistence type="predicted"/>
<evidence type="ECO:0008006" key="2">
    <source>
        <dbReference type="Google" id="ProtNLM"/>
    </source>
</evidence>
<comment type="caution">
    <text evidence="1">The sequence shown here is derived from an EMBL/GenBank/DDBJ whole genome shotgun (WGS) entry which is preliminary data.</text>
</comment>
<accession>A0A6L2KFX1</accession>
<organism evidence="1">
    <name type="scientific">Tanacetum cinerariifolium</name>
    <name type="common">Dalmatian daisy</name>
    <name type="synonym">Chrysanthemum cinerariifolium</name>
    <dbReference type="NCBI Taxonomy" id="118510"/>
    <lineage>
        <taxon>Eukaryota</taxon>
        <taxon>Viridiplantae</taxon>
        <taxon>Streptophyta</taxon>
        <taxon>Embryophyta</taxon>
        <taxon>Tracheophyta</taxon>
        <taxon>Spermatophyta</taxon>
        <taxon>Magnoliopsida</taxon>
        <taxon>eudicotyledons</taxon>
        <taxon>Gunneridae</taxon>
        <taxon>Pentapetalae</taxon>
        <taxon>asterids</taxon>
        <taxon>campanulids</taxon>
        <taxon>Asterales</taxon>
        <taxon>Asteraceae</taxon>
        <taxon>Asteroideae</taxon>
        <taxon>Anthemideae</taxon>
        <taxon>Anthemidinae</taxon>
        <taxon>Tanacetum</taxon>
    </lineage>
</organism>
<evidence type="ECO:0000313" key="1">
    <source>
        <dbReference type="EMBL" id="GEU48351.1"/>
    </source>
</evidence>
<dbReference type="AlphaFoldDB" id="A0A6L2KFX1"/>
<protein>
    <recommendedName>
        <fullName evidence="2">Reverse transcriptase domain-containing protein</fullName>
    </recommendedName>
</protein>
<reference evidence="1" key="1">
    <citation type="journal article" date="2019" name="Sci. Rep.">
        <title>Draft genome of Tanacetum cinerariifolium, the natural source of mosquito coil.</title>
        <authorList>
            <person name="Yamashiro T."/>
            <person name="Shiraishi A."/>
            <person name="Satake H."/>
            <person name="Nakayama K."/>
        </authorList>
    </citation>
    <scope>NUCLEOTIDE SEQUENCE</scope>
</reference>
<sequence length="403" mass="46426">MQSIQTFLRKFNRISFRETPKVLSQDWDKFFEIQHAQPEDTHELLHKLLEELQIINEELVEYINSLSWNRPAFYNDDDEYSIQYKEYLENSSNAITPDLPTEEPDNSLSMEDEHLSIILETESDKVIKSSVENLVPILSESEGISDDTCDVPFCDNSPPFDVLTDHFELFSNFNDDCTSSDDDYFEDIDYVETSPPDSELVSLEEVQDDILHEKLLNINLLIAKIESLNDNSTLDYVLKSPSSFPILVEDSDFFEKFDTSLSYSPEFETFSDHTEEASSGSTTTHADNSLLDYDSFLFEIEPDQGELSRVVIETILGEPRVYLPNVLPTHPTLYQDMDFSSSDDSLGSGLEVSFPSGTRNKICNPRILFEVQSKRFLSWDTFSPTYVSLPFEDRHYRSFTYVI</sequence>
<gene>
    <name evidence="1" type="ORF">Tci_020329</name>
</gene>